<dbReference type="Proteomes" id="UP001501523">
    <property type="component" value="Unassembled WGS sequence"/>
</dbReference>
<gene>
    <name evidence="1" type="ORF">GCM10009105_28290</name>
</gene>
<proteinExistence type="predicted"/>
<evidence type="ECO:0000313" key="1">
    <source>
        <dbReference type="EMBL" id="GAA0719631.1"/>
    </source>
</evidence>
<accession>A0ABP3U0B6</accession>
<dbReference type="PANTHER" id="PTHR36452:SF1">
    <property type="entry name" value="DUF2461 DOMAIN-CONTAINING PROTEIN"/>
    <property type="match status" value="1"/>
</dbReference>
<dbReference type="Pfam" id="PF09365">
    <property type="entry name" value="DUF2461"/>
    <property type="match status" value="1"/>
</dbReference>
<dbReference type="RefSeq" id="WP_343792263.1">
    <property type="nucleotide sequence ID" value="NZ_BAAAEU010000024.1"/>
</dbReference>
<reference evidence="2" key="1">
    <citation type="journal article" date="2019" name="Int. J. Syst. Evol. Microbiol.">
        <title>The Global Catalogue of Microorganisms (GCM) 10K type strain sequencing project: providing services to taxonomists for standard genome sequencing and annotation.</title>
        <authorList>
            <consortium name="The Broad Institute Genomics Platform"/>
            <consortium name="The Broad Institute Genome Sequencing Center for Infectious Disease"/>
            <person name="Wu L."/>
            <person name="Ma J."/>
        </authorList>
    </citation>
    <scope>NUCLEOTIDE SEQUENCE [LARGE SCALE GENOMIC DNA]</scope>
    <source>
        <strain evidence="2">JCM 15421</strain>
    </source>
</reference>
<evidence type="ECO:0000313" key="2">
    <source>
        <dbReference type="Proteomes" id="UP001501523"/>
    </source>
</evidence>
<organism evidence="1 2">
    <name type="scientific">Dokdonella soli</name>
    <dbReference type="NCBI Taxonomy" id="529810"/>
    <lineage>
        <taxon>Bacteria</taxon>
        <taxon>Pseudomonadati</taxon>
        <taxon>Pseudomonadota</taxon>
        <taxon>Gammaproteobacteria</taxon>
        <taxon>Lysobacterales</taxon>
        <taxon>Rhodanobacteraceae</taxon>
        <taxon>Dokdonella</taxon>
    </lineage>
</organism>
<comment type="caution">
    <text evidence="1">The sequence shown here is derived from an EMBL/GenBank/DDBJ whole genome shotgun (WGS) entry which is preliminary data.</text>
</comment>
<name>A0ABP3U0B6_9GAMM</name>
<dbReference type="EMBL" id="BAAAEU010000024">
    <property type="protein sequence ID" value="GAA0719631.1"/>
    <property type="molecule type" value="Genomic_DNA"/>
</dbReference>
<protein>
    <submittedName>
        <fullName evidence="1">DUF2461 domain-containing protein</fullName>
    </submittedName>
</protein>
<dbReference type="PIRSF" id="PIRSF028451">
    <property type="entry name" value="UCP028451"/>
    <property type="match status" value="1"/>
</dbReference>
<dbReference type="InterPro" id="IPR015996">
    <property type="entry name" value="UCP028451"/>
</dbReference>
<dbReference type="PANTHER" id="PTHR36452">
    <property type="entry name" value="CHROMOSOME 12, WHOLE GENOME SHOTGUN SEQUENCE"/>
    <property type="match status" value="1"/>
</dbReference>
<dbReference type="InterPro" id="IPR012808">
    <property type="entry name" value="CHP02453"/>
</dbReference>
<keyword evidence="2" id="KW-1185">Reference proteome</keyword>
<sequence>MGTSYFSNATFKFLRDLAANNSRTWFAANKSRYEDVLRQPFLRLITDLQAPLAKISTHYRADPRPQGGSLFRIHRDTRFANDKAPYKTWAGARFAHERRREIEAPSFYLHIQPRDSFTGGGIWHPEPSTLKKIREFLGDNPAAWKKATQAKAFRERFEFFGENLTRPPRGFDPAHELIEDLKRKNFAAGQSFADALACSDELLPFTIDTFKRIAPMIDYLCAAVELEF</sequence>
<dbReference type="NCBIfam" id="TIGR02453">
    <property type="entry name" value="TIGR02453 family protein"/>
    <property type="match status" value="1"/>
</dbReference>